<dbReference type="Pfam" id="PF13578">
    <property type="entry name" value="Methyltransf_24"/>
    <property type="match status" value="1"/>
</dbReference>
<dbReference type="InterPro" id="IPR029044">
    <property type="entry name" value="Nucleotide-diphossugar_trans"/>
</dbReference>
<dbReference type="GO" id="GO:0005794">
    <property type="term" value="C:Golgi apparatus"/>
    <property type="evidence" value="ECO:0007669"/>
    <property type="project" value="TreeGrafter"/>
</dbReference>
<reference evidence="2" key="1">
    <citation type="journal article" date="2020" name="Nature">
        <title>Giant virus diversity and host interactions through global metagenomics.</title>
        <authorList>
            <person name="Schulz F."/>
            <person name="Roux S."/>
            <person name="Paez-Espino D."/>
            <person name="Jungbluth S."/>
            <person name="Walsh D.A."/>
            <person name="Denef V.J."/>
            <person name="McMahon K.D."/>
            <person name="Konstantinidis K.T."/>
            <person name="Eloe-Fadrosh E.A."/>
            <person name="Kyrpides N.C."/>
            <person name="Woyke T."/>
        </authorList>
    </citation>
    <scope>NUCLEOTIDE SEQUENCE</scope>
    <source>
        <strain evidence="2">GVMAG-S-ERX555907-63</strain>
    </source>
</reference>
<name>A0A6C0L1L8_9ZZZZ</name>
<dbReference type="EMBL" id="MN741018">
    <property type="protein sequence ID" value="QHU22787.1"/>
    <property type="molecule type" value="Genomic_DNA"/>
</dbReference>
<organism evidence="2">
    <name type="scientific">viral metagenome</name>
    <dbReference type="NCBI Taxonomy" id="1070528"/>
    <lineage>
        <taxon>unclassified sequences</taxon>
        <taxon>metagenomes</taxon>
        <taxon>organismal metagenomes</taxon>
    </lineage>
</organism>
<dbReference type="SUPFAM" id="SSF53448">
    <property type="entry name" value="Nucleotide-diphospho-sugar transferases"/>
    <property type="match status" value="1"/>
</dbReference>
<sequence length="837" mass="98004">MIVNGKYLVYELFSGVGFCNQLFSLETAIYLANVTNRRLILIVRHALCHIGSANWNYGKILEFFDDDYRQYLPQGIEVFYGSEANNKMNIIKKQGSIRTLNIGNFSGVVFCDKDLRKDCDATYLSYRKLHELEPSDFKEKYIQLTRSNASRCFYNFYTSPENFMIMSKICASLTNFSGFIKDTFESIELPKKYISVHFRFGDLKHTPDKIENFFSGKYDNFMVKLNRFNPDRRIPIYIMADRKDTAFFKRLQNEKFNFVFTDDISKKYLCHMNKPEVFHFLIEKYICEQSDIFIGSEGSTVSNQIQYERHLAGKACNYYVNSDISYEKGKNSWNINNISGIGVGWKVYFKDNVYDILENTNMITLTNDGYMHYTKNLLESMKRLGIETLLHIYCIGSSSYNLFRSEFPNNKVYQIDAEDKLHSFIEYKAPQNNDIEGKKDWANLTSYKYAAIHKELKNGNDIVFVDGDIVFEKNPMPKIKTLLKQNPDTELFIQNDSPKANERCCMCTGFFWMKSNSNTLSITDFKTIRKNIDSFTNDQQYLRRFTPTIRHKYFSQDEFPNGKYFRDLKPTNPYIIHFNYDVSNQKIQRMKIYNKWYLKEFSPEQLKIEKSSTNNSAFATPNHIIDPIRPNEPVSLQQSIKNNGKLDPLYRTTVSKCSWIDLYYGIFSKLINENNFKTAVEVGVGYGTQAREILDNTKIEHLYLVDPFIKYNDYFAIDVEKLGGFNTLIKNMHILLENDPNRYSVIQRESISVTEKEIPNNSVDIVFLDADHSYEAMVKDLPFWYAKLRNNGILLGNDYSRRSSGTQRAVDEFTRNNDLKLDFIRKGNYPIYKIIKS</sequence>
<dbReference type="InterPro" id="IPR052636">
    <property type="entry name" value="UDP-D-xylose:L-fucose_XylT"/>
</dbReference>
<evidence type="ECO:0000313" key="2">
    <source>
        <dbReference type="EMBL" id="QHU22787.1"/>
    </source>
</evidence>
<dbReference type="CDD" id="cd11296">
    <property type="entry name" value="O-FucT_like"/>
    <property type="match status" value="1"/>
</dbReference>
<evidence type="ECO:0000259" key="1">
    <source>
        <dbReference type="Pfam" id="PF03407"/>
    </source>
</evidence>
<dbReference type="InterPro" id="IPR029063">
    <property type="entry name" value="SAM-dependent_MTases_sf"/>
</dbReference>
<dbReference type="InterPro" id="IPR005069">
    <property type="entry name" value="Nucl-diP-sugar_transferase"/>
</dbReference>
<proteinExistence type="predicted"/>
<dbReference type="Pfam" id="PF03407">
    <property type="entry name" value="Nucleotid_trans"/>
    <property type="match status" value="1"/>
</dbReference>
<dbReference type="PANTHER" id="PTHR47032">
    <property type="entry name" value="UDP-D-XYLOSE:L-FUCOSE ALPHA-1,3-D-XYLOSYLTRANSFERASE-RELATED"/>
    <property type="match status" value="1"/>
</dbReference>
<dbReference type="PANTHER" id="PTHR47032:SF1">
    <property type="entry name" value="UDP-D-XYLOSE:L-FUCOSE ALPHA-1,3-D-XYLOSYLTRANSFERASE-RELATED"/>
    <property type="match status" value="1"/>
</dbReference>
<dbReference type="AlphaFoldDB" id="A0A6C0L1L8"/>
<feature type="domain" description="Nucleotide-diphospho-sugar transferase" evidence="1">
    <location>
        <begin position="432"/>
        <end position="590"/>
    </location>
</feature>
<protein>
    <recommendedName>
        <fullName evidence="1">Nucleotide-diphospho-sugar transferase domain-containing protein</fullName>
    </recommendedName>
</protein>
<accession>A0A6C0L1L8</accession>
<dbReference type="GO" id="GO:0016757">
    <property type="term" value="F:glycosyltransferase activity"/>
    <property type="evidence" value="ECO:0007669"/>
    <property type="project" value="TreeGrafter"/>
</dbReference>
<dbReference type="Gene3D" id="3.40.50.11350">
    <property type="match status" value="1"/>
</dbReference>
<dbReference type="SUPFAM" id="SSF53335">
    <property type="entry name" value="S-adenosyl-L-methionine-dependent methyltransferases"/>
    <property type="match status" value="1"/>
</dbReference>
<dbReference type="Gene3D" id="3.40.50.150">
    <property type="entry name" value="Vaccinia Virus protein VP39"/>
    <property type="match status" value="1"/>
</dbReference>